<dbReference type="PANTHER" id="PTHR21381">
    <property type="entry name" value="ZGC:162297"/>
    <property type="match status" value="1"/>
</dbReference>
<dbReference type="AlphaFoldDB" id="A0A367ZKK8"/>
<comment type="caution">
    <text evidence="2">The sequence shown here is derived from an EMBL/GenBank/DDBJ whole genome shotgun (WGS) entry which is preliminary data.</text>
</comment>
<dbReference type="SUPFAM" id="SSF51366">
    <property type="entry name" value="Ribulose-phoshate binding barrel"/>
    <property type="match status" value="1"/>
</dbReference>
<dbReference type="EMBL" id="QOQW01000023">
    <property type="protein sequence ID" value="RCK78387.1"/>
    <property type="molecule type" value="Genomic_DNA"/>
</dbReference>
<evidence type="ECO:0008006" key="4">
    <source>
        <dbReference type="Google" id="ProtNLM"/>
    </source>
</evidence>
<gene>
    <name evidence="2" type="ORF">OZSIB_1489</name>
</gene>
<reference evidence="2 3" key="1">
    <citation type="submission" date="2018-05" db="EMBL/GenBank/DDBJ databases">
        <title>A metagenomic window into the 2 km-deep terrestrial subsurface aquifer revealed taxonomically and functionally diverse microbial community comprising novel uncultured bacterial lineages.</title>
        <authorList>
            <person name="Kadnikov V.V."/>
            <person name="Mardanov A.V."/>
            <person name="Beletsky A.V."/>
            <person name="Banks D."/>
            <person name="Pimenov N.V."/>
            <person name="Frank Y.A."/>
            <person name="Karnachuk O.V."/>
            <person name="Ravin N.V."/>
        </authorList>
    </citation>
    <scope>NUCLEOTIDE SEQUENCE [LARGE SCALE GENOMIC DNA]</scope>
    <source>
        <strain evidence="2">BY5</strain>
    </source>
</reference>
<evidence type="ECO:0000313" key="2">
    <source>
        <dbReference type="EMBL" id="RCK78387.1"/>
    </source>
</evidence>
<dbReference type="Proteomes" id="UP000252355">
    <property type="component" value="Unassembled WGS sequence"/>
</dbReference>
<dbReference type="InterPro" id="IPR005137">
    <property type="entry name" value="BtpA"/>
</dbReference>
<proteinExistence type="inferred from homology"/>
<protein>
    <recommendedName>
        <fullName evidence="4">Photosystem I assembly BtpA</fullName>
    </recommendedName>
</protein>
<dbReference type="PANTHER" id="PTHR21381:SF3">
    <property type="entry name" value="SGC REGION PROTEIN SGCQ-RELATED"/>
    <property type="match status" value="1"/>
</dbReference>
<dbReference type="NCBIfam" id="TIGR00259">
    <property type="entry name" value="thylakoid_BtpA"/>
    <property type="match status" value="1"/>
</dbReference>
<accession>A0A367ZKK8</accession>
<evidence type="ECO:0000256" key="1">
    <source>
        <dbReference type="ARBA" id="ARBA00006007"/>
    </source>
</evidence>
<sequence>MLLGMVHVQALPGTPFARLPLPDIVGIAVGEAEMLIKAGFDGVILENMHDRPYLKGPVGPEITAGMTAVAVGVRQALGPLVPVGIQILAGANREALAVALAAGLSFIRAEGFVFAHTADEGWIEACAGDLLRERRRLGADHIKIWADIQKKHSAHSVTADLTIDDWAHGADFFGADALILTGSRTGVAADAAQLHEVKQACSLPVAIGSGLTPDNAHLFMAADAWIVGSWIKQDGRWENPLDPARLRRMVTVARRLRAPTA</sequence>
<dbReference type="Pfam" id="PF03437">
    <property type="entry name" value="BtpA"/>
    <property type="match status" value="1"/>
</dbReference>
<comment type="similarity">
    <text evidence="1">Belongs to the BtpA family.</text>
</comment>
<dbReference type="InterPro" id="IPR011060">
    <property type="entry name" value="RibuloseP-bd_barrel"/>
</dbReference>
<name>A0A367ZKK8_9BACT</name>
<evidence type="ECO:0000313" key="3">
    <source>
        <dbReference type="Proteomes" id="UP000252355"/>
    </source>
</evidence>
<dbReference type="PIRSF" id="PIRSF005956">
    <property type="entry name" value="BtpA"/>
    <property type="match status" value="1"/>
</dbReference>
<organism evidence="2 3">
    <name type="scientific">Candidatus Ozemobacter sibiricus</name>
    <dbReference type="NCBI Taxonomy" id="2268124"/>
    <lineage>
        <taxon>Bacteria</taxon>
        <taxon>Candidatus Ozemobacteria</taxon>
        <taxon>Candidatus Ozemobacterales</taxon>
        <taxon>Candidatus Ozemobacteraceae</taxon>
        <taxon>Candidatus Ozemobacter</taxon>
    </lineage>
</organism>